<proteinExistence type="predicted"/>
<feature type="domain" description="GGDEF" evidence="5">
    <location>
        <begin position="263"/>
        <end position="396"/>
    </location>
</feature>
<evidence type="ECO:0000259" key="4">
    <source>
        <dbReference type="PROSITE" id="PS50885"/>
    </source>
</evidence>
<dbReference type="InterPro" id="IPR000160">
    <property type="entry name" value="GGDEF_dom"/>
</dbReference>
<accession>A0A178MC27</accession>
<feature type="domain" description="HAMP" evidence="4">
    <location>
        <begin position="175"/>
        <end position="227"/>
    </location>
</feature>
<dbReference type="GO" id="GO:0071732">
    <property type="term" value="P:cellular response to nitric oxide"/>
    <property type="evidence" value="ECO:0007669"/>
    <property type="project" value="UniProtKB-ARBA"/>
</dbReference>
<comment type="caution">
    <text evidence="7">The sequence shown here is derived from an EMBL/GenBank/DDBJ whole genome shotgun (WGS) entry which is preliminary data.</text>
</comment>
<dbReference type="Gene3D" id="6.10.340.10">
    <property type="match status" value="1"/>
</dbReference>
<dbReference type="FunFam" id="3.20.20.450:FF:000001">
    <property type="entry name" value="Cyclic di-GMP phosphodiesterase yahA"/>
    <property type="match status" value="1"/>
</dbReference>
<dbReference type="PANTHER" id="PTHR44757:SF2">
    <property type="entry name" value="BIOFILM ARCHITECTURE MAINTENANCE PROTEIN MBAA"/>
    <property type="match status" value="1"/>
</dbReference>
<keyword evidence="2" id="KW-0812">Transmembrane</keyword>
<dbReference type="AlphaFoldDB" id="A0A178MC27"/>
<dbReference type="Proteomes" id="UP000078428">
    <property type="component" value="Unassembled WGS sequence"/>
</dbReference>
<feature type="transmembrane region" description="Helical" evidence="2">
    <location>
        <begin position="15"/>
        <end position="34"/>
    </location>
</feature>
<dbReference type="GO" id="GO:0007165">
    <property type="term" value="P:signal transduction"/>
    <property type="evidence" value="ECO:0007669"/>
    <property type="project" value="InterPro"/>
</dbReference>
<feature type="transmembrane region" description="Helical" evidence="2">
    <location>
        <begin position="152"/>
        <end position="173"/>
    </location>
</feature>
<gene>
    <name evidence="6" type="ORF">A6A04_07300</name>
    <name evidence="7" type="ORF">A6A04_07430</name>
</gene>
<evidence type="ECO:0000256" key="2">
    <source>
        <dbReference type="SAM" id="Phobius"/>
    </source>
</evidence>
<dbReference type="InterPro" id="IPR035919">
    <property type="entry name" value="EAL_sf"/>
</dbReference>
<protein>
    <recommendedName>
        <fullName evidence="9">Signal transduction protein</fullName>
    </recommendedName>
</protein>
<evidence type="ECO:0000313" key="8">
    <source>
        <dbReference type="Proteomes" id="UP000078428"/>
    </source>
</evidence>
<dbReference type="SUPFAM" id="SSF55073">
    <property type="entry name" value="Nucleotide cyclase"/>
    <property type="match status" value="1"/>
</dbReference>
<keyword evidence="2" id="KW-0472">Membrane</keyword>
<dbReference type="EMBL" id="LWQT01000098">
    <property type="protein sequence ID" value="OAN45685.1"/>
    <property type="molecule type" value="Genomic_DNA"/>
</dbReference>
<dbReference type="InterPro" id="IPR052155">
    <property type="entry name" value="Biofilm_reg_signaling"/>
</dbReference>
<sequence>MILRRLPSLGIGSKLLLVVLPCMLLGAVIMFLAFERFSTRERLSALEARLDAFAVTQAASLTKPLWEFDETTVHRLFAAYGEVPELMVAAVFDADGHLVASAGGRDSDGHQQVLKRAVPLVQQAVGGAYSIGRLEVSFHDGRIRRELASQRSAGLLVLSLSFVLLGGMTLLSVRRLVAEPLRRLRDSLRHNANVMTRDPLVWQGGDEVGEVVGAYNRLLDEISQRTEDIHRMAYHDSLTGLPNRRLLEDRIGHAIAVAERQNRSIAVLFADIDNFKVINDTLGHKQGDTLLRMAAERMSAIIRSMDTIARWGGDEFVIVVEGLESAGEAANVAEKLIEEIGVPIHLDSNLLRIGVSIGISLYPQDGTDATTLIKNADMALFEAKGRGRNTFHFFDQAMNSRAIRRLDIEMALRHAISAGQLELHYQPKIASANGAITGVEALVRWRRPGEGLIQPDEFIPLAEESDLIVAVGEWVLHQACAQIKAWRAKGFGDVPVAINLSPRHFRRDKDLDGIIATVEAAGIPPHLIEIEVTETTLMHDPEKAIALLQRLRDRGFGIAIDDFGSGYSNLSYLRRLPITTLKIDRAFVMDIEHNQDNIEIIRAIIAMANALSLGLVAEGVENERQFAFLRNSDCAVVQGYYFSRPLPPAELESLLQRPRSPHPALDIMGLTTLQVAANA</sequence>
<dbReference type="FunFam" id="3.30.70.270:FF:000001">
    <property type="entry name" value="Diguanylate cyclase domain protein"/>
    <property type="match status" value="1"/>
</dbReference>
<comment type="catalytic activity">
    <reaction evidence="1">
        <text>3',3'-c-di-GMP + H2O = 5'-phosphoguanylyl(3'-&gt;5')guanosine + H(+)</text>
        <dbReference type="Rhea" id="RHEA:24902"/>
        <dbReference type="ChEBI" id="CHEBI:15377"/>
        <dbReference type="ChEBI" id="CHEBI:15378"/>
        <dbReference type="ChEBI" id="CHEBI:58754"/>
        <dbReference type="ChEBI" id="CHEBI:58805"/>
        <dbReference type="EC" id="3.1.4.52"/>
    </reaction>
    <physiologicalReaction direction="left-to-right" evidence="1">
        <dbReference type="Rhea" id="RHEA:24903"/>
    </physiologicalReaction>
</comment>
<dbReference type="GO" id="GO:0071111">
    <property type="term" value="F:cyclic-guanylate-specific phosphodiesterase activity"/>
    <property type="evidence" value="ECO:0007669"/>
    <property type="project" value="UniProtKB-EC"/>
</dbReference>
<dbReference type="PROSITE" id="PS50887">
    <property type="entry name" value="GGDEF"/>
    <property type="match status" value="1"/>
</dbReference>
<name>A0A178MC27_9PROT</name>
<evidence type="ECO:0000313" key="6">
    <source>
        <dbReference type="EMBL" id="OAN45685.1"/>
    </source>
</evidence>
<evidence type="ECO:0000256" key="1">
    <source>
        <dbReference type="ARBA" id="ARBA00051114"/>
    </source>
</evidence>
<evidence type="ECO:0000259" key="3">
    <source>
        <dbReference type="PROSITE" id="PS50883"/>
    </source>
</evidence>
<dbReference type="InterPro" id="IPR001633">
    <property type="entry name" value="EAL_dom"/>
</dbReference>
<dbReference type="Gene3D" id="3.30.70.270">
    <property type="match status" value="1"/>
</dbReference>
<dbReference type="InterPro" id="IPR043128">
    <property type="entry name" value="Rev_trsase/Diguanyl_cyclase"/>
</dbReference>
<feature type="domain" description="EAL" evidence="3">
    <location>
        <begin position="405"/>
        <end position="659"/>
    </location>
</feature>
<evidence type="ECO:0000313" key="7">
    <source>
        <dbReference type="EMBL" id="OAN45707.1"/>
    </source>
</evidence>
<keyword evidence="8" id="KW-1185">Reference proteome</keyword>
<dbReference type="SMART" id="SM00052">
    <property type="entry name" value="EAL"/>
    <property type="match status" value="1"/>
</dbReference>
<dbReference type="Pfam" id="PF00990">
    <property type="entry name" value="GGDEF"/>
    <property type="match status" value="1"/>
</dbReference>
<dbReference type="InterPro" id="IPR029787">
    <property type="entry name" value="Nucleotide_cyclase"/>
</dbReference>
<evidence type="ECO:0000259" key="5">
    <source>
        <dbReference type="PROSITE" id="PS50887"/>
    </source>
</evidence>
<dbReference type="Pfam" id="PF00563">
    <property type="entry name" value="EAL"/>
    <property type="match status" value="1"/>
</dbReference>
<dbReference type="SMART" id="SM00267">
    <property type="entry name" value="GGDEF"/>
    <property type="match status" value="1"/>
</dbReference>
<dbReference type="InterPro" id="IPR003660">
    <property type="entry name" value="HAMP_dom"/>
</dbReference>
<dbReference type="GO" id="GO:0016020">
    <property type="term" value="C:membrane"/>
    <property type="evidence" value="ECO:0007669"/>
    <property type="project" value="InterPro"/>
</dbReference>
<dbReference type="CDD" id="cd01948">
    <property type="entry name" value="EAL"/>
    <property type="match status" value="1"/>
</dbReference>
<organism evidence="7 8">
    <name type="scientific">Paramagnetospirillum marisnigri</name>
    <dbReference type="NCBI Taxonomy" id="1285242"/>
    <lineage>
        <taxon>Bacteria</taxon>
        <taxon>Pseudomonadati</taxon>
        <taxon>Pseudomonadota</taxon>
        <taxon>Alphaproteobacteria</taxon>
        <taxon>Rhodospirillales</taxon>
        <taxon>Magnetospirillaceae</taxon>
        <taxon>Paramagnetospirillum</taxon>
    </lineage>
</organism>
<dbReference type="NCBIfam" id="TIGR00254">
    <property type="entry name" value="GGDEF"/>
    <property type="match status" value="1"/>
</dbReference>
<dbReference type="SUPFAM" id="SSF141868">
    <property type="entry name" value="EAL domain-like"/>
    <property type="match status" value="1"/>
</dbReference>
<dbReference type="PROSITE" id="PS50885">
    <property type="entry name" value="HAMP"/>
    <property type="match status" value="1"/>
</dbReference>
<reference evidence="7 8" key="1">
    <citation type="submission" date="2016-04" db="EMBL/GenBank/DDBJ databases">
        <title>Draft genome sequence of freshwater magnetotactic bacteria Magnetospirillum marisnigri SP-1 and Magnetospirillum moscoviense BB-1.</title>
        <authorList>
            <person name="Koziaeva V."/>
            <person name="Dziuba M.V."/>
            <person name="Ivanov T.M."/>
            <person name="Kuznetsov B."/>
            <person name="Grouzdev D.S."/>
        </authorList>
    </citation>
    <scope>NUCLEOTIDE SEQUENCE [LARGE SCALE GENOMIC DNA]</scope>
    <source>
        <strain evidence="7 8">SP-1</strain>
    </source>
</reference>
<evidence type="ECO:0008006" key="9">
    <source>
        <dbReference type="Google" id="ProtNLM"/>
    </source>
</evidence>
<keyword evidence="2" id="KW-1133">Transmembrane helix</keyword>
<dbReference type="Gene3D" id="3.20.20.450">
    <property type="entry name" value="EAL domain"/>
    <property type="match status" value="1"/>
</dbReference>
<dbReference type="EMBL" id="LWQT01000098">
    <property type="protein sequence ID" value="OAN45707.1"/>
    <property type="molecule type" value="Genomic_DNA"/>
</dbReference>
<dbReference type="PANTHER" id="PTHR44757">
    <property type="entry name" value="DIGUANYLATE CYCLASE DGCP"/>
    <property type="match status" value="1"/>
</dbReference>
<dbReference type="STRING" id="1285242.A6A04_07300"/>
<dbReference type="CDD" id="cd01949">
    <property type="entry name" value="GGDEF"/>
    <property type="match status" value="1"/>
</dbReference>
<dbReference type="PROSITE" id="PS50883">
    <property type="entry name" value="EAL"/>
    <property type="match status" value="1"/>
</dbReference>